<evidence type="ECO:0000313" key="2">
    <source>
        <dbReference type="EMBL" id="NYE74592.1"/>
    </source>
</evidence>
<keyword evidence="3" id="KW-1185">Reference proteome</keyword>
<reference evidence="2 3" key="1">
    <citation type="submission" date="2020-07" db="EMBL/GenBank/DDBJ databases">
        <title>Sequencing the genomes of 1000 actinobacteria strains.</title>
        <authorList>
            <person name="Klenk H.-P."/>
        </authorList>
    </citation>
    <scope>NUCLEOTIDE SEQUENCE [LARGE SCALE GENOMIC DNA]</scope>
    <source>
        <strain evidence="2 3">DSM 22083</strain>
    </source>
</reference>
<evidence type="ECO:0000313" key="3">
    <source>
        <dbReference type="Proteomes" id="UP000569914"/>
    </source>
</evidence>
<accession>A0A7Y9ID14</accession>
<dbReference type="InterPro" id="IPR051200">
    <property type="entry name" value="Host-pathogen_enzymatic-act"/>
</dbReference>
<proteinExistence type="predicted"/>
<feature type="signal peptide" evidence="1">
    <location>
        <begin position="1"/>
        <end position="28"/>
    </location>
</feature>
<dbReference type="SUPFAM" id="SSF63825">
    <property type="entry name" value="YWTD domain"/>
    <property type="match status" value="1"/>
</dbReference>
<protein>
    <submittedName>
        <fullName evidence="2">Glutamine cyclotransferase</fullName>
    </submittedName>
</protein>
<dbReference type="Gene3D" id="2.130.10.10">
    <property type="entry name" value="YVTN repeat-like/Quinoprotein amine dehydrogenase"/>
    <property type="match status" value="2"/>
</dbReference>
<organism evidence="2 3">
    <name type="scientific">Microlunatus parietis</name>
    <dbReference type="NCBI Taxonomy" id="682979"/>
    <lineage>
        <taxon>Bacteria</taxon>
        <taxon>Bacillati</taxon>
        <taxon>Actinomycetota</taxon>
        <taxon>Actinomycetes</taxon>
        <taxon>Propionibacteriales</taxon>
        <taxon>Propionibacteriaceae</taxon>
        <taxon>Microlunatus</taxon>
    </lineage>
</organism>
<dbReference type="InterPro" id="IPR015943">
    <property type="entry name" value="WD40/YVTN_repeat-like_dom_sf"/>
</dbReference>
<dbReference type="PANTHER" id="PTHR47197:SF3">
    <property type="entry name" value="DIHYDRO-HEME D1 DEHYDROGENASE"/>
    <property type="match status" value="1"/>
</dbReference>
<comment type="caution">
    <text evidence="2">The sequence shown here is derived from an EMBL/GenBank/DDBJ whole genome shotgun (WGS) entry which is preliminary data.</text>
</comment>
<keyword evidence="1" id="KW-0732">Signal</keyword>
<gene>
    <name evidence="2" type="ORF">BKA15_005921</name>
</gene>
<evidence type="ECO:0000256" key="1">
    <source>
        <dbReference type="SAM" id="SignalP"/>
    </source>
</evidence>
<keyword evidence="2" id="KW-0808">Transferase</keyword>
<dbReference type="RefSeq" id="WP_179757015.1">
    <property type="nucleotide sequence ID" value="NZ_JACCBU010000001.1"/>
</dbReference>
<dbReference type="SUPFAM" id="SSF75011">
    <property type="entry name" value="3-carboxy-cis,cis-mucoante lactonizing enzyme"/>
    <property type="match status" value="1"/>
</dbReference>
<dbReference type="InterPro" id="IPR011044">
    <property type="entry name" value="Quino_amine_DH_bsu"/>
</dbReference>
<name>A0A7Y9ID14_9ACTN</name>
<dbReference type="Proteomes" id="UP000569914">
    <property type="component" value="Unassembled WGS sequence"/>
</dbReference>
<feature type="chain" id="PRO_5031090219" evidence="1">
    <location>
        <begin position="29"/>
        <end position="643"/>
    </location>
</feature>
<dbReference type="AlphaFoldDB" id="A0A7Y9ID14"/>
<sequence>MSRFARRVALLASLVLAVTGLAVTSAVAEPAAGPVVRDLGPASSVTSTGVAEQVGDLIWTATSGVSPVRVGAFGPASGRVERTVDLPSGAGVWAMTQVGTDLYVGTYTPGDLYKINTVSGELTKVANFGSFIWSLAASPDGVIVAGTYPDAGVHSYDPATGTTRSYGTVAPGEQYVRSIAVDERTIYAGIGSHAKLITVDRVSGATASVLPAGYANRTFVATLALHGDRLAAGLSPTGTMLIFDTADLSSPVEVQAPGGDQYVTAISHDPANGDIYFATRASGTLYRVPAGSSTPERLGQPYDGAYFNKILIDGDQLRASLTSQIVTYDRATGTFSGVDLGQAGLPPAPELAMQLAATEDTVLVSGKAGIQIHDLAAGSNSRTFLPGEAKTMTPIGDRLYLGVYTLARLWSMRPDGTELTELDRIENEQTRPTDAWYDAGSGRLLIATEADYGKINGALADYRLADGELTVRRGIVPNQSLKSVAVKDGIAFLGSETRNSLGTDPIEKEATVSRFDLRTGKVLGQFAPVPGAQQITDLMPYRGRIYGTTEKGDLFVLDPSGRRVVATAKIGTGSSTLVLARNGLYGTDGKRLFKITDGTTPVITTVVDGLNAQAYAVGLIAVAPDGRTIYTIKGRNLIAVTRF</sequence>
<dbReference type="GO" id="GO:0016740">
    <property type="term" value="F:transferase activity"/>
    <property type="evidence" value="ECO:0007669"/>
    <property type="project" value="UniProtKB-KW"/>
</dbReference>
<dbReference type="PANTHER" id="PTHR47197">
    <property type="entry name" value="PROTEIN NIRF"/>
    <property type="match status" value="1"/>
</dbReference>
<dbReference type="EMBL" id="JACCBU010000001">
    <property type="protein sequence ID" value="NYE74592.1"/>
    <property type="molecule type" value="Genomic_DNA"/>
</dbReference>
<dbReference type="SUPFAM" id="SSF50969">
    <property type="entry name" value="YVTN repeat-like/Quinoprotein amine dehydrogenase"/>
    <property type="match status" value="1"/>
</dbReference>